<dbReference type="Proteomes" id="UP000003163">
    <property type="component" value="Unassembled WGS sequence"/>
</dbReference>
<evidence type="ECO:0000313" key="2">
    <source>
        <dbReference type="Proteomes" id="UP000003163"/>
    </source>
</evidence>
<dbReference type="AlphaFoldDB" id="J9D7K9"/>
<keyword evidence="2" id="KW-1185">Reference proteome</keyword>
<comment type="caution">
    <text evidence="1">The sequence shown here is derived from an EMBL/GenBank/DDBJ whole genome shotgun (WGS) entry which is preliminary data.</text>
</comment>
<reference evidence="2" key="2">
    <citation type="submission" date="2015-07" db="EMBL/GenBank/DDBJ databases">
        <title>Contrasting host-pathogen interactions and genome evolution in two generalist and specialist microsporidian pathogens of mosquitoes.</title>
        <authorList>
            <consortium name="The Broad Institute Genomics Platform"/>
            <consortium name="The Broad Institute Genome Sequencing Center for Infectious Disease"/>
            <person name="Cuomo C.A."/>
            <person name="Sanscrainte N.D."/>
            <person name="Goldberg J.M."/>
            <person name="Heiman D."/>
            <person name="Young S."/>
            <person name="Zeng Q."/>
            <person name="Becnel J.J."/>
            <person name="Birren B.W."/>
        </authorList>
    </citation>
    <scope>NUCLEOTIDE SEQUENCE [LARGE SCALE GENOMIC DNA]</scope>
    <source>
        <strain evidence="2">USNM 41457</strain>
    </source>
</reference>
<dbReference type="OrthoDB" id="3142434at2759"/>
<protein>
    <submittedName>
        <fullName evidence="1">Uncharacterized protein</fullName>
    </submittedName>
</protein>
<dbReference type="InParanoid" id="J9D7K9"/>
<dbReference type="HOGENOM" id="CLU_022997_0_0_1"/>
<dbReference type="VEuPathDB" id="MicrosporidiaDB:EDEG_01932"/>
<dbReference type="PANTHER" id="PTHR19858:SF0">
    <property type="entry name" value="PERIODIC TRYPTOPHAN PROTEIN 2 HOMOLOG"/>
    <property type="match status" value="1"/>
</dbReference>
<proteinExistence type="predicted"/>
<dbReference type="EMBL" id="AFBI03000030">
    <property type="protein sequence ID" value="EJW03776.1"/>
    <property type="molecule type" value="Genomic_DNA"/>
</dbReference>
<dbReference type="PANTHER" id="PTHR19858">
    <property type="entry name" value="WD40 REPEAT PROTEIN"/>
    <property type="match status" value="1"/>
</dbReference>
<name>J9D7K9_EDHAE</name>
<organism evidence="1 2">
    <name type="scientific">Edhazardia aedis (strain USNM 41457)</name>
    <name type="common">Microsporidian parasite</name>
    <dbReference type="NCBI Taxonomy" id="1003232"/>
    <lineage>
        <taxon>Eukaryota</taxon>
        <taxon>Fungi</taxon>
        <taxon>Fungi incertae sedis</taxon>
        <taxon>Microsporidia</taxon>
        <taxon>Edhazardia</taxon>
    </lineage>
</organism>
<dbReference type="GO" id="GO:0000462">
    <property type="term" value="P:maturation of SSU-rRNA from tricistronic rRNA transcript (SSU-rRNA, 5.8S rRNA, LSU-rRNA)"/>
    <property type="evidence" value="ECO:0007669"/>
    <property type="project" value="TreeGrafter"/>
</dbReference>
<accession>J9D7K9</accession>
<dbReference type="GO" id="GO:0000028">
    <property type="term" value="P:ribosomal small subunit assembly"/>
    <property type="evidence" value="ECO:0007669"/>
    <property type="project" value="TreeGrafter"/>
</dbReference>
<dbReference type="InterPro" id="IPR027145">
    <property type="entry name" value="PWP2"/>
</dbReference>
<dbReference type="Gene3D" id="2.130.10.10">
    <property type="entry name" value="YVTN repeat-like/Quinoprotein amine dehydrogenase"/>
    <property type="match status" value="1"/>
</dbReference>
<reference evidence="1 2" key="1">
    <citation type="submission" date="2011-08" db="EMBL/GenBank/DDBJ databases">
        <authorList>
            <person name="Liu Z.J."/>
            <person name="Shi F.L."/>
            <person name="Lu J.Q."/>
            <person name="Li M."/>
            <person name="Wang Z.L."/>
        </authorList>
    </citation>
    <scope>NUCLEOTIDE SEQUENCE [LARGE SCALE GENOMIC DNA]</scope>
    <source>
        <strain evidence="1 2">USNM 41457</strain>
    </source>
</reference>
<dbReference type="GO" id="GO:0032040">
    <property type="term" value="C:small-subunit processome"/>
    <property type="evidence" value="ECO:0007669"/>
    <property type="project" value="TreeGrafter"/>
</dbReference>
<dbReference type="SUPFAM" id="SSF50978">
    <property type="entry name" value="WD40 repeat-like"/>
    <property type="match status" value="1"/>
</dbReference>
<dbReference type="GO" id="GO:0034388">
    <property type="term" value="C:Pwp2p-containing subcomplex of 90S preribosome"/>
    <property type="evidence" value="ECO:0007669"/>
    <property type="project" value="TreeGrafter"/>
</dbReference>
<evidence type="ECO:0000313" key="1">
    <source>
        <dbReference type="EMBL" id="EJW03776.1"/>
    </source>
</evidence>
<gene>
    <name evidence="1" type="ORF">EDEG_01932</name>
</gene>
<dbReference type="InterPro" id="IPR015943">
    <property type="entry name" value="WD40/YVTN_repeat-like_dom_sf"/>
</dbReference>
<dbReference type="InterPro" id="IPR036322">
    <property type="entry name" value="WD40_repeat_dom_sf"/>
</dbReference>
<dbReference type="STRING" id="1003232.J9D7K9"/>
<sequence length="748" mass="86602">MDFYTIEKSIPTEAKCPQISRDTILFASGNNIYHDKHLASLSESIVSLSFNKTFIFASTSEFLYQLSYTGKIITKLKLTRKCELIKCTDNYIFLGYNNIVEVFMVPTSYKKVMYTLKRRFYGNPKPVSFYPFNNFLLVGFNDNCLKIFCVESGAVKNIGIYTDNLLQAYMNAAIITVVAQNTIYFYKICKKRSKYEKIKIRNNECHEEFDKPKFNCNDSDHENNEESDQKDVDDYEIQNNTQNKISADLNNYSFELYKKIQKDNILFSTFDGNRLFIAVKQENENDEDISEILYYDNCELQQKCEHTFPKMIHLYSDKASLLIKLDEKLVMYNYLTNIIAKEIPTTQINIFKSYGNSIFASSMKSINIYKSDTSCLKEQSLDVTTKIIHLFGSRNVLLTISSLGTAKLFDIRNFFCFKKFDISFQILCATVDDDFSILLLGSNSIFVYDLKRGKLIDEIKGHTGPIVKLIVKGSYVFSFSIDNFIRKNDIYSSVKDSKELENLNNKTIIDFIVSKNVYVLFNSEINVYDLNFEFIKTISFSEKNIKFFPEKINVINESVLFIYGKSGDKFLIKVVSVEHGITIQEIIVDKLVNIDVHLNSLICLSESNFVFYKQRQTKFEPLDLEIDITEDKIIGCIDDNNWFLALLGSLKLGSDKLIEYVVNNIPIEAIDNIVKITPQRYIPRLRSSLNKFDKSSEWLEKVMFYHKKTGDILEINPKELDAHEYAKQNLYILEAIARIGKSKAIKKN</sequence>